<gene>
    <name evidence="1" type="ORF">SAMN04488540_113111</name>
</gene>
<dbReference type="EMBL" id="FNEM01000013">
    <property type="protein sequence ID" value="SDJ79465.1"/>
    <property type="molecule type" value="Genomic_DNA"/>
</dbReference>
<accession>A0A1G8WPC0</accession>
<reference evidence="2" key="1">
    <citation type="submission" date="2016-10" db="EMBL/GenBank/DDBJ databases">
        <authorList>
            <person name="Varghese N."/>
            <person name="Submissions S."/>
        </authorList>
    </citation>
    <scope>NUCLEOTIDE SEQUENCE [LARGE SCALE GENOMIC DNA]</scope>
    <source>
        <strain evidence="2">DSM 23317</strain>
    </source>
</reference>
<organism evidence="1 2">
    <name type="scientific">Ferrimonas sediminum</name>
    <dbReference type="NCBI Taxonomy" id="718193"/>
    <lineage>
        <taxon>Bacteria</taxon>
        <taxon>Pseudomonadati</taxon>
        <taxon>Pseudomonadota</taxon>
        <taxon>Gammaproteobacteria</taxon>
        <taxon>Alteromonadales</taxon>
        <taxon>Ferrimonadaceae</taxon>
        <taxon>Ferrimonas</taxon>
    </lineage>
</organism>
<dbReference type="OrthoDB" id="5734488at2"/>
<protein>
    <recommendedName>
        <fullName evidence="3">SnoaL-like domain-containing protein</fullName>
    </recommendedName>
</protein>
<dbReference type="Proteomes" id="UP000199527">
    <property type="component" value="Unassembled WGS sequence"/>
</dbReference>
<keyword evidence="2" id="KW-1185">Reference proteome</keyword>
<proteinExistence type="predicted"/>
<evidence type="ECO:0000313" key="2">
    <source>
        <dbReference type="Proteomes" id="UP000199527"/>
    </source>
</evidence>
<evidence type="ECO:0000313" key="1">
    <source>
        <dbReference type="EMBL" id="SDJ79465.1"/>
    </source>
</evidence>
<evidence type="ECO:0008006" key="3">
    <source>
        <dbReference type="Google" id="ProtNLM"/>
    </source>
</evidence>
<dbReference type="AlphaFoldDB" id="A0A1G8WPC0"/>
<name>A0A1G8WPC0_9GAMM</name>
<sequence length="116" mass="13572">MALLMLRDEQVLAQVSPLMDNLMQGSTDIDHARHTQDFTDRLKAIVTQERLVAMCTDYQRRWGKFGRREFVALFRRRDSVAVVWRQWCSPSDDELVAEAVFVEQQGRVLVDHAMVY</sequence>
<dbReference type="RefSeq" id="WP_090366646.1">
    <property type="nucleotide sequence ID" value="NZ_FNEM01000013.1"/>
</dbReference>